<dbReference type="EMBL" id="AP025523">
    <property type="protein sequence ID" value="BDE07536.1"/>
    <property type="molecule type" value="Genomic_DNA"/>
</dbReference>
<gene>
    <name evidence="2" type="ORF">WPS_28120</name>
</gene>
<protein>
    <recommendedName>
        <fullName evidence="1">DUF403 domain-containing protein</fullName>
    </recommendedName>
</protein>
<evidence type="ECO:0000313" key="2">
    <source>
        <dbReference type="EMBL" id="BDE07536.1"/>
    </source>
</evidence>
<dbReference type="KEGG" id="vab:WPS_28120"/>
<dbReference type="RefSeq" id="WP_317995119.1">
    <property type="nucleotide sequence ID" value="NZ_AP025523.1"/>
</dbReference>
<dbReference type="Pfam" id="PF04168">
    <property type="entry name" value="Alpha-E"/>
    <property type="match status" value="1"/>
</dbReference>
<evidence type="ECO:0000313" key="3">
    <source>
        <dbReference type="Proteomes" id="UP001317532"/>
    </source>
</evidence>
<evidence type="ECO:0000259" key="1">
    <source>
        <dbReference type="Pfam" id="PF04168"/>
    </source>
</evidence>
<dbReference type="PANTHER" id="PTHR34595">
    <property type="entry name" value="BLR5612 PROTEIN"/>
    <property type="match status" value="1"/>
</dbReference>
<proteinExistence type="predicted"/>
<feature type="domain" description="DUF403" evidence="1">
    <location>
        <begin position="1"/>
        <end position="299"/>
    </location>
</feature>
<dbReference type="AlphaFoldDB" id="A0AAN1XZD2"/>
<name>A0AAN1XZD2_UNVUL</name>
<dbReference type="InterPro" id="IPR051680">
    <property type="entry name" value="ATP-dep_Glu-Cys_Ligase-2"/>
</dbReference>
<organism evidence="2 3">
    <name type="scientific">Vulcanimicrobium alpinum</name>
    <dbReference type="NCBI Taxonomy" id="3016050"/>
    <lineage>
        <taxon>Bacteria</taxon>
        <taxon>Bacillati</taxon>
        <taxon>Vulcanimicrobiota</taxon>
        <taxon>Vulcanimicrobiia</taxon>
        <taxon>Vulcanimicrobiales</taxon>
        <taxon>Vulcanimicrobiaceae</taxon>
        <taxon>Vulcanimicrobium</taxon>
    </lineage>
</organism>
<reference evidence="2 3" key="1">
    <citation type="journal article" date="2022" name="ISME Commun">
        <title>Vulcanimicrobium alpinus gen. nov. sp. nov., the first cultivated representative of the candidate phylum 'Eremiobacterota', is a metabolically versatile aerobic anoxygenic phototroph.</title>
        <authorList>
            <person name="Yabe S."/>
            <person name="Muto K."/>
            <person name="Abe K."/>
            <person name="Yokota A."/>
            <person name="Staudigel H."/>
            <person name="Tebo B.M."/>
        </authorList>
    </citation>
    <scope>NUCLEOTIDE SEQUENCE [LARGE SCALE GENOMIC DNA]</scope>
    <source>
        <strain evidence="2 3">WC8-2</strain>
    </source>
</reference>
<dbReference type="PANTHER" id="PTHR34595:SF7">
    <property type="entry name" value="SLL1039 PROTEIN"/>
    <property type="match status" value="1"/>
</dbReference>
<accession>A0AAN1XZD2</accession>
<sequence length="305" mass="32899">MLSRVAESLYWMARNVERAEDLARLIDTTAMRSVDHAGDAAERWSSVYRIAGVPPPEATELLTRATAIEDIVFGIESRLSIAACVRIARQNAVGVRAELTTEVWECVNGLYLFVEAHSPRAVGPDGASTFLRSIRDTAQAFGGLCDATLAHDDAWEFLRLGRALERARMTARVLAEIEPDDGPHVWQLVLEACCASAPFARAQRQSSDPAEALAFLALSANFPRSLRFCVREVDTALHSLSGAPTGTFADAAERISGRICASLDFAGTGDLMREGARAFATGLGTQLDELGSTIGATYFPRIPVA</sequence>
<dbReference type="InterPro" id="IPR007296">
    <property type="entry name" value="DUF403"/>
</dbReference>
<keyword evidence="3" id="KW-1185">Reference proteome</keyword>
<dbReference type="Proteomes" id="UP001317532">
    <property type="component" value="Chromosome"/>
</dbReference>